<dbReference type="Gene3D" id="3.40.30.10">
    <property type="entry name" value="Glutaredoxin"/>
    <property type="match status" value="1"/>
</dbReference>
<feature type="binding site" evidence="3">
    <location>
        <position position="89"/>
    </location>
    <ligand>
        <name>Cu cation</name>
        <dbReference type="ChEBI" id="CHEBI:23378"/>
    </ligand>
</feature>
<evidence type="ECO:0000313" key="7">
    <source>
        <dbReference type="Proteomes" id="UP000322918"/>
    </source>
</evidence>
<dbReference type="CDD" id="cd02968">
    <property type="entry name" value="SCO"/>
    <property type="match status" value="1"/>
</dbReference>
<comment type="similarity">
    <text evidence="1">Belongs to the SCO1/2 family.</text>
</comment>
<proteinExistence type="inferred from homology"/>
<gene>
    <name evidence="6" type="ORF">F1649_17640</name>
</gene>
<dbReference type="SUPFAM" id="SSF52833">
    <property type="entry name" value="Thioredoxin-like"/>
    <property type="match status" value="1"/>
</dbReference>
<dbReference type="PROSITE" id="PS51352">
    <property type="entry name" value="THIOREDOXIN_2"/>
    <property type="match status" value="1"/>
</dbReference>
<protein>
    <submittedName>
        <fullName evidence="6">SCO family protein</fullName>
    </submittedName>
</protein>
<reference evidence="6 7" key="1">
    <citation type="submission" date="2019-09" db="EMBL/GenBank/DDBJ databases">
        <title>Pararcticibacter amylolyticus gen. nov., sp. nov., isolated from a rottenly hemp rope, and reclassification of Pedobacter tournemirensis as Pararcticibacter tournemirensis comb. nov.</title>
        <authorList>
            <person name="Cai Y."/>
        </authorList>
    </citation>
    <scope>NUCLEOTIDE SEQUENCE [LARGE SCALE GENOMIC DNA]</scope>
    <source>
        <strain evidence="6 7">TF5-37.2-LB10</strain>
    </source>
</reference>
<feature type="binding site" evidence="3">
    <location>
        <position position="85"/>
    </location>
    <ligand>
        <name>Cu cation</name>
        <dbReference type="ChEBI" id="CHEBI:23378"/>
    </ligand>
</feature>
<name>A0A5M9GX69_9SPHI</name>
<dbReference type="InterPro" id="IPR003782">
    <property type="entry name" value="SCO1/SenC"/>
</dbReference>
<accession>A0A5M9GX69</accession>
<dbReference type="PANTHER" id="PTHR12151">
    <property type="entry name" value="ELECTRON TRANSPORT PROTIN SCO1/SENC FAMILY MEMBER"/>
    <property type="match status" value="1"/>
</dbReference>
<keyword evidence="4" id="KW-1015">Disulfide bond</keyword>
<evidence type="ECO:0000256" key="1">
    <source>
        <dbReference type="ARBA" id="ARBA00010996"/>
    </source>
</evidence>
<dbReference type="GO" id="GO:0046872">
    <property type="term" value="F:metal ion binding"/>
    <property type="evidence" value="ECO:0007669"/>
    <property type="project" value="UniProtKB-KW"/>
</dbReference>
<evidence type="ECO:0000256" key="4">
    <source>
        <dbReference type="PIRSR" id="PIRSR603782-2"/>
    </source>
</evidence>
<comment type="caution">
    <text evidence="6">The sequence shown here is derived from an EMBL/GenBank/DDBJ whole genome shotgun (WGS) entry which is preliminary data.</text>
</comment>
<feature type="binding site" evidence="3">
    <location>
        <position position="174"/>
    </location>
    <ligand>
        <name>Cu cation</name>
        <dbReference type="ChEBI" id="CHEBI:23378"/>
    </ligand>
</feature>
<dbReference type="PROSITE" id="PS51257">
    <property type="entry name" value="PROKAR_LIPOPROTEIN"/>
    <property type="match status" value="1"/>
</dbReference>
<feature type="disulfide bond" description="Redox-active" evidence="4">
    <location>
        <begin position="85"/>
        <end position="89"/>
    </location>
</feature>
<dbReference type="OrthoDB" id="9811998at2"/>
<sequence>MKFYYLSAGFLFLFALTACNLKEEKKLPVLGNRETVEKTIDGKTVTDTIYQTIPSFSFINQDSAAITNKDFDGKIYVADFFFTTCPSICPVMHRNMLKVYDKFKDNPQVMIASHTIDYKHDTPAVLKEYATKLGVSGKQWQFLRGGRDSVYTLAEKHYLVAVNEDKSAPGGYIHQGWFVLIDKEKRLRGAYDGTQPDQVEQMISDMETLLKEYQHDKK</sequence>
<evidence type="ECO:0000259" key="5">
    <source>
        <dbReference type="PROSITE" id="PS51352"/>
    </source>
</evidence>
<keyword evidence="3" id="KW-0479">Metal-binding</keyword>
<dbReference type="AlphaFoldDB" id="A0A5M9GX69"/>
<dbReference type="Proteomes" id="UP000322918">
    <property type="component" value="Unassembled WGS sequence"/>
</dbReference>
<feature type="domain" description="Thioredoxin" evidence="5">
    <location>
        <begin position="47"/>
        <end position="211"/>
    </location>
</feature>
<evidence type="ECO:0000256" key="2">
    <source>
        <dbReference type="ARBA" id="ARBA00023008"/>
    </source>
</evidence>
<keyword evidence="2 3" id="KW-0186">Copper</keyword>
<dbReference type="PANTHER" id="PTHR12151:SF25">
    <property type="entry name" value="LINALOOL DEHYDRATASE_ISOMERASE DOMAIN-CONTAINING PROTEIN"/>
    <property type="match status" value="1"/>
</dbReference>
<dbReference type="Pfam" id="PF02630">
    <property type="entry name" value="SCO1-SenC"/>
    <property type="match status" value="1"/>
</dbReference>
<dbReference type="InterPro" id="IPR036249">
    <property type="entry name" value="Thioredoxin-like_sf"/>
</dbReference>
<evidence type="ECO:0000313" key="6">
    <source>
        <dbReference type="EMBL" id="KAA8478529.1"/>
    </source>
</evidence>
<dbReference type="EMBL" id="VWNE01000032">
    <property type="protein sequence ID" value="KAA8478529.1"/>
    <property type="molecule type" value="Genomic_DNA"/>
</dbReference>
<evidence type="ECO:0000256" key="3">
    <source>
        <dbReference type="PIRSR" id="PIRSR603782-1"/>
    </source>
</evidence>
<dbReference type="InterPro" id="IPR013766">
    <property type="entry name" value="Thioredoxin_domain"/>
</dbReference>
<keyword evidence="7" id="KW-1185">Reference proteome</keyword>
<organism evidence="6 7">
    <name type="scientific">Arcticibacter tournemirensis</name>
    <dbReference type="NCBI Taxonomy" id="699437"/>
    <lineage>
        <taxon>Bacteria</taxon>
        <taxon>Pseudomonadati</taxon>
        <taxon>Bacteroidota</taxon>
        <taxon>Sphingobacteriia</taxon>
        <taxon>Sphingobacteriales</taxon>
        <taxon>Sphingobacteriaceae</taxon>
        <taxon>Arcticibacter</taxon>
    </lineage>
</organism>